<dbReference type="InterPro" id="IPR013784">
    <property type="entry name" value="Carb-bd-like_fold"/>
</dbReference>
<evidence type="ECO:0000256" key="3">
    <source>
        <dbReference type="SAM" id="MobiDB-lite"/>
    </source>
</evidence>
<dbReference type="Pfam" id="PF00686">
    <property type="entry name" value="CBM_20"/>
    <property type="match status" value="1"/>
</dbReference>
<dbReference type="InterPro" id="IPR057506">
    <property type="entry name" value="C2_GPCPD1"/>
</dbReference>
<dbReference type="FunFam" id="3.20.20.190:FF:000032">
    <property type="entry name" value="Glycerophosphoryl diester phosphodiesterase, putative"/>
    <property type="match status" value="1"/>
</dbReference>
<evidence type="ECO:0000259" key="4">
    <source>
        <dbReference type="PROSITE" id="PS51166"/>
    </source>
</evidence>
<dbReference type="SMART" id="SM01065">
    <property type="entry name" value="CBM_2"/>
    <property type="match status" value="1"/>
</dbReference>
<evidence type="ECO:0000256" key="1">
    <source>
        <dbReference type="ARBA" id="ARBA00007277"/>
    </source>
</evidence>
<dbReference type="WBParaSite" id="SMUV_0000333501-mRNA-1">
    <property type="protein sequence ID" value="SMUV_0000333501-mRNA-1"/>
    <property type="gene ID" value="SMUV_0000333501"/>
</dbReference>
<dbReference type="InterPro" id="IPR013783">
    <property type="entry name" value="Ig-like_fold"/>
</dbReference>
<dbReference type="Gene3D" id="3.20.20.190">
    <property type="entry name" value="Phosphatidylinositol (PI) phosphodiesterase"/>
    <property type="match status" value="1"/>
</dbReference>
<dbReference type="GO" id="GO:0047389">
    <property type="term" value="F:glycerophosphocholine phosphodiesterase activity"/>
    <property type="evidence" value="ECO:0007669"/>
    <property type="project" value="TreeGrafter"/>
</dbReference>
<dbReference type="PROSITE" id="PS51704">
    <property type="entry name" value="GP_PDE"/>
    <property type="match status" value="1"/>
</dbReference>
<feature type="region of interest" description="Disordered" evidence="3">
    <location>
        <begin position="670"/>
        <end position="713"/>
    </location>
</feature>
<dbReference type="PROSITE" id="PS51166">
    <property type="entry name" value="CBM20"/>
    <property type="match status" value="1"/>
</dbReference>
<reference evidence="7" key="1">
    <citation type="submission" date="2016-04" db="UniProtKB">
        <authorList>
            <consortium name="WormBaseParasite"/>
        </authorList>
    </citation>
    <scope>IDENTIFICATION</scope>
</reference>
<accession>A0A0N5AG98</accession>
<organism evidence="6 7">
    <name type="scientific">Syphacia muris</name>
    <dbReference type="NCBI Taxonomy" id="451379"/>
    <lineage>
        <taxon>Eukaryota</taxon>
        <taxon>Metazoa</taxon>
        <taxon>Ecdysozoa</taxon>
        <taxon>Nematoda</taxon>
        <taxon>Chromadorea</taxon>
        <taxon>Rhabditida</taxon>
        <taxon>Spirurina</taxon>
        <taxon>Oxyuridomorpha</taxon>
        <taxon>Oxyuroidea</taxon>
        <taxon>Oxyuridae</taxon>
        <taxon>Syphacia</taxon>
    </lineage>
</organism>
<keyword evidence="2" id="KW-0378">Hydrolase</keyword>
<dbReference type="InterPro" id="IPR002044">
    <property type="entry name" value="CBM20"/>
</dbReference>
<evidence type="ECO:0000259" key="5">
    <source>
        <dbReference type="PROSITE" id="PS51704"/>
    </source>
</evidence>
<evidence type="ECO:0000313" key="7">
    <source>
        <dbReference type="WBParaSite" id="SMUV_0000333501-mRNA-1"/>
    </source>
</evidence>
<sequence length="713" mass="80385">MATEQRCTLYFTVKVDNICASEYVYVTGSIPELGEWIPSKALKLVQSKQASEEWTGSIEVGSAPVQFRYFICYFLESGKPSSPKEIVISKWETFLYPRLVLPAVESICGKCRAHVVDTFGHNAGKDLVSDGWLCTENQNEILLRIRGTPFNFFKERYSTRLYAIKVSPFDLRHREAGSIEEDDPEDIQDSYNLPTLPSYSNTYLAILSNDDDPFYHEQLPYGKKFNVEEDYFVFRTRTVAVQFLGFWIELFTVNDEAKTNTPERFATAYALPASFPNTFGECTIPLLSKTNRPVGQLLVDYLVVKPLLKPHPQQTMALSYTRHWKKRKTLEVGHRGMGNSYTKVAAGRENTIQSLNAAAEKGADFVEFDVQLSKDKIPVIFHDFHVLISVAKRSSSTVNLSSKESSSDFHEMAVKDLKLKQLQLLRLDHLNATSELSRQVGLLKVTDDLDGEVTERSPFPTLVEALRKVDSSVGFNVEVKYPMMQKNGLHECENYFEHNEYLDLILSEVLTYAGDRRIVFSSFDPDICILLAAKQNKYPVLFLCVGVTTRYEPFVDVRASTSNAAVNLAASIGILGVNFHSEDLLRDPAPLHRANAFGLISFVWGDDLDNKAHKDYFKNVLLVDGVIYDRIGEVERRRNVFLVEREAKSALFRKTISPSTSRTVCLEDTNSLSDNSASSSSNISPTHSPRINSSVLSPITPPPHICRQMSNGM</sequence>
<dbReference type="PANTHER" id="PTHR22958:SF1">
    <property type="entry name" value="GLYCEROPHOSPHOCHOLINE PHOSPHODIESTERASE GPCPD1"/>
    <property type="match status" value="1"/>
</dbReference>
<dbReference type="GO" id="GO:2001070">
    <property type="term" value="F:starch binding"/>
    <property type="evidence" value="ECO:0007669"/>
    <property type="project" value="InterPro"/>
</dbReference>
<dbReference type="GO" id="GO:0046475">
    <property type="term" value="P:glycerophospholipid catabolic process"/>
    <property type="evidence" value="ECO:0007669"/>
    <property type="project" value="TreeGrafter"/>
</dbReference>
<feature type="domain" description="GP-PDE" evidence="5">
    <location>
        <begin position="329"/>
        <end position="638"/>
    </location>
</feature>
<dbReference type="PANTHER" id="PTHR22958">
    <property type="entry name" value="GLYCEROPHOSPHORYL DIESTER PHOSPHODIESTERASE"/>
    <property type="match status" value="1"/>
</dbReference>
<keyword evidence="6" id="KW-1185">Reference proteome</keyword>
<comment type="similarity">
    <text evidence="1">Belongs to the glycerophosphoryl diester phosphodiesterase family.</text>
</comment>
<evidence type="ECO:0000313" key="6">
    <source>
        <dbReference type="Proteomes" id="UP000046393"/>
    </source>
</evidence>
<dbReference type="STRING" id="451379.A0A0N5AG98"/>
<feature type="domain" description="CBM20" evidence="4">
    <location>
        <begin position="1"/>
        <end position="121"/>
    </location>
</feature>
<feature type="compositionally biased region" description="Low complexity" evidence="3">
    <location>
        <begin position="670"/>
        <end position="688"/>
    </location>
</feature>
<name>A0A0N5AG98_9BILA</name>
<dbReference type="InterPro" id="IPR030395">
    <property type="entry name" value="GP_PDE_dom"/>
</dbReference>
<dbReference type="AlphaFoldDB" id="A0A0N5AG98"/>
<dbReference type="InterPro" id="IPR017946">
    <property type="entry name" value="PLC-like_Pdiesterase_TIM-brl"/>
</dbReference>
<evidence type="ECO:0000256" key="2">
    <source>
        <dbReference type="ARBA" id="ARBA00022801"/>
    </source>
</evidence>
<dbReference type="SUPFAM" id="SSF49452">
    <property type="entry name" value="Starch-binding domain-like"/>
    <property type="match status" value="1"/>
</dbReference>
<dbReference type="Pfam" id="PF25329">
    <property type="entry name" value="C2_GDE1"/>
    <property type="match status" value="1"/>
</dbReference>
<dbReference type="Proteomes" id="UP000046393">
    <property type="component" value="Unplaced"/>
</dbReference>
<protein>
    <submittedName>
        <fullName evidence="7">Glycerophosphocholine phosphodiesterase GPCPD1</fullName>
    </submittedName>
</protein>
<dbReference type="InterPro" id="IPR051578">
    <property type="entry name" value="GDPD"/>
</dbReference>
<dbReference type="SUPFAM" id="SSF51695">
    <property type="entry name" value="PLC-like phosphodiesterases"/>
    <property type="match status" value="1"/>
</dbReference>
<dbReference type="Gene3D" id="2.60.40.10">
    <property type="entry name" value="Immunoglobulins"/>
    <property type="match status" value="1"/>
</dbReference>
<proteinExistence type="inferred from homology"/>
<dbReference type="Pfam" id="PF03009">
    <property type="entry name" value="GDPD"/>
    <property type="match status" value="1"/>
</dbReference>